<accession>A0AC34RNA0</accession>
<proteinExistence type="predicted"/>
<protein>
    <submittedName>
        <fullName evidence="2">Uncharacterized protein</fullName>
    </submittedName>
</protein>
<sequence>MVILSKYGLGLSSVLLKTFNAADLKLLLPKKLDVSQFTPEMRDIVLYNLNVPLKLNYSTVIAANTAEVGLLHILLRHPNLLKAKFPMLPPALAQLADDIRRSWKTQKRQRAFDKILSNESDELFKSAHDASIDALEELEKLFFDSSYSTQAKLMKQKFG</sequence>
<dbReference type="WBParaSite" id="JU765_v2.g8500.t1">
    <property type="protein sequence ID" value="JU765_v2.g8500.t1"/>
    <property type="gene ID" value="JU765_v2.g8500"/>
</dbReference>
<name>A0AC34RNA0_9BILA</name>
<evidence type="ECO:0000313" key="2">
    <source>
        <dbReference type="WBParaSite" id="JU765_v2.g8500.t1"/>
    </source>
</evidence>
<evidence type="ECO:0000313" key="1">
    <source>
        <dbReference type="Proteomes" id="UP000887576"/>
    </source>
</evidence>
<dbReference type="Proteomes" id="UP000887576">
    <property type="component" value="Unplaced"/>
</dbReference>
<organism evidence="1 2">
    <name type="scientific">Panagrolaimus sp. JU765</name>
    <dbReference type="NCBI Taxonomy" id="591449"/>
    <lineage>
        <taxon>Eukaryota</taxon>
        <taxon>Metazoa</taxon>
        <taxon>Ecdysozoa</taxon>
        <taxon>Nematoda</taxon>
        <taxon>Chromadorea</taxon>
        <taxon>Rhabditida</taxon>
        <taxon>Tylenchina</taxon>
        <taxon>Panagrolaimomorpha</taxon>
        <taxon>Panagrolaimoidea</taxon>
        <taxon>Panagrolaimidae</taxon>
        <taxon>Panagrolaimus</taxon>
    </lineage>
</organism>
<reference evidence="2" key="1">
    <citation type="submission" date="2022-11" db="UniProtKB">
        <authorList>
            <consortium name="WormBaseParasite"/>
        </authorList>
    </citation>
    <scope>IDENTIFICATION</scope>
</reference>